<sequence>MTSIVPLVAECEAEFGSIKQTPINDKRLVKARKFLNHGVDPFENIEVDFDVDAAQKMLDKGLYKQDIAEFLNTKPYKINRLIYKGVLDDSKWLKNKSDPKTCRYVFYKNGDYQMRGTMKEISALTGISVSSLKGFRTNEYKKRNHRIRYRLVEID</sequence>
<evidence type="ECO:0000313" key="1">
    <source>
        <dbReference type="EMBL" id="TGD24361.1"/>
    </source>
</evidence>
<keyword evidence="2" id="KW-1185">Reference proteome</keyword>
<evidence type="ECO:0000313" key="2">
    <source>
        <dbReference type="Proteomes" id="UP000298021"/>
    </source>
</evidence>
<reference evidence="1 2" key="1">
    <citation type="submission" date="2018-10" db="EMBL/GenBank/DDBJ databases">
        <title>Lactobacillus sp. R7 and Lactobacillus sp. R19 isolated from fermented mustard green product of Taiwan.</title>
        <authorList>
            <person name="Lin S.-T."/>
        </authorList>
    </citation>
    <scope>NUCLEOTIDE SEQUENCE [LARGE SCALE GENOMIC DNA]</scope>
    <source>
        <strain evidence="1 2">BCRC 81127</strain>
    </source>
</reference>
<dbReference type="RefSeq" id="WP_135371610.1">
    <property type="nucleotide sequence ID" value="NZ_RKLY01000006.1"/>
</dbReference>
<comment type="caution">
    <text evidence="1">The sequence shown here is derived from an EMBL/GenBank/DDBJ whole genome shotgun (WGS) entry which is preliminary data.</text>
</comment>
<name>A0A4Z0JN15_9LACO</name>
<accession>A0A4Z0JN15</accession>
<dbReference type="EMBL" id="RKLY01000006">
    <property type="protein sequence ID" value="TGD24361.1"/>
    <property type="molecule type" value="Genomic_DNA"/>
</dbReference>
<dbReference type="AlphaFoldDB" id="A0A4Z0JN15"/>
<protein>
    <submittedName>
        <fullName evidence="1">Uncharacterized protein</fullName>
    </submittedName>
</protein>
<dbReference type="Proteomes" id="UP000298021">
    <property type="component" value="Unassembled WGS sequence"/>
</dbReference>
<gene>
    <name evidence="1" type="ORF">EGT49_03635</name>
</gene>
<dbReference type="OrthoDB" id="2318318at2"/>
<organism evidence="1 2">
    <name type="scientific">Companilactobacillus suantsaicola</name>
    <dbReference type="NCBI Taxonomy" id="2487723"/>
    <lineage>
        <taxon>Bacteria</taxon>
        <taxon>Bacillati</taxon>
        <taxon>Bacillota</taxon>
        <taxon>Bacilli</taxon>
        <taxon>Lactobacillales</taxon>
        <taxon>Lactobacillaceae</taxon>
        <taxon>Companilactobacillus</taxon>
    </lineage>
</organism>
<proteinExistence type="predicted"/>